<dbReference type="AlphaFoldDB" id="A0A9D4XTH9"/>
<evidence type="ECO:0000313" key="3">
    <source>
        <dbReference type="Proteomes" id="UP001058974"/>
    </source>
</evidence>
<name>A0A9D4XTH9_PEA</name>
<dbReference type="EMBL" id="JAMSHJ010000003">
    <property type="protein sequence ID" value="KAI5424825.1"/>
    <property type="molecule type" value="Genomic_DNA"/>
</dbReference>
<accession>A0A9D4XTH9</accession>
<evidence type="ECO:0000313" key="2">
    <source>
        <dbReference type="EMBL" id="KAI5424825.1"/>
    </source>
</evidence>
<evidence type="ECO:0000256" key="1">
    <source>
        <dbReference type="SAM" id="MobiDB-lite"/>
    </source>
</evidence>
<comment type="caution">
    <text evidence="2">The sequence shown here is derived from an EMBL/GenBank/DDBJ whole genome shotgun (WGS) entry which is preliminary data.</text>
</comment>
<gene>
    <name evidence="2" type="ORF">KIW84_030853</name>
</gene>
<keyword evidence="3" id="KW-1185">Reference proteome</keyword>
<proteinExistence type="predicted"/>
<feature type="region of interest" description="Disordered" evidence="1">
    <location>
        <begin position="1"/>
        <end position="29"/>
    </location>
</feature>
<protein>
    <submittedName>
        <fullName evidence="2">Uncharacterized protein</fullName>
    </submittedName>
</protein>
<reference evidence="2 3" key="1">
    <citation type="journal article" date="2022" name="Nat. Genet.">
        <title>Improved pea reference genome and pan-genome highlight genomic features and evolutionary characteristics.</title>
        <authorList>
            <person name="Yang T."/>
            <person name="Liu R."/>
            <person name="Luo Y."/>
            <person name="Hu S."/>
            <person name="Wang D."/>
            <person name="Wang C."/>
            <person name="Pandey M.K."/>
            <person name="Ge S."/>
            <person name="Xu Q."/>
            <person name="Li N."/>
            <person name="Li G."/>
            <person name="Huang Y."/>
            <person name="Saxena R.K."/>
            <person name="Ji Y."/>
            <person name="Li M."/>
            <person name="Yan X."/>
            <person name="He Y."/>
            <person name="Liu Y."/>
            <person name="Wang X."/>
            <person name="Xiang C."/>
            <person name="Varshney R.K."/>
            <person name="Ding H."/>
            <person name="Gao S."/>
            <person name="Zong X."/>
        </authorList>
    </citation>
    <scope>NUCLEOTIDE SEQUENCE [LARGE SCALE GENOMIC DNA]</scope>
    <source>
        <strain evidence="2 3">cv. Zhongwan 6</strain>
    </source>
</reference>
<dbReference type="Proteomes" id="UP001058974">
    <property type="component" value="Chromosome 3"/>
</dbReference>
<dbReference type="Gramene" id="Psat03G0085300-T1">
    <property type="protein sequence ID" value="KAI5424825.1"/>
    <property type="gene ID" value="KIW84_030853"/>
</dbReference>
<sequence>MRLEDRANVVGGGDDRNESDPTSDDGDVLVNKDNFGPKQWRVYVRKNKKGDLTLVGRVFKSRYYPMSPIEESSIGFAPNYAWRSILSVKDLIQREFNRGMTMLLCSLLHEIWSARNLKLYQHKSPTDEMTEFNRWNPEIGDKKKSSLFLYFGSNIKDVHLVQVNIGFFNEGFVSFGCIIKNHGKNNILVGTRRENINVEPVAAELLAVRWSIRIAQDLKLSGWLFNRIPRLLWIVSIHL</sequence>
<organism evidence="2 3">
    <name type="scientific">Pisum sativum</name>
    <name type="common">Garden pea</name>
    <name type="synonym">Lathyrus oleraceus</name>
    <dbReference type="NCBI Taxonomy" id="3888"/>
    <lineage>
        <taxon>Eukaryota</taxon>
        <taxon>Viridiplantae</taxon>
        <taxon>Streptophyta</taxon>
        <taxon>Embryophyta</taxon>
        <taxon>Tracheophyta</taxon>
        <taxon>Spermatophyta</taxon>
        <taxon>Magnoliopsida</taxon>
        <taxon>eudicotyledons</taxon>
        <taxon>Gunneridae</taxon>
        <taxon>Pentapetalae</taxon>
        <taxon>rosids</taxon>
        <taxon>fabids</taxon>
        <taxon>Fabales</taxon>
        <taxon>Fabaceae</taxon>
        <taxon>Papilionoideae</taxon>
        <taxon>50 kb inversion clade</taxon>
        <taxon>NPAAA clade</taxon>
        <taxon>Hologalegina</taxon>
        <taxon>IRL clade</taxon>
        <taxon>Fabeae</taxon>
        <taxon>Lathyrus</taxon>
    </lineage>
</organism>
<feature type="compositionally biased region" description="Basic and acidic residues" evidence="1">
    <location>
        <begin position="1"/>
        <end position="19"/>
    </location>
</feature>